<dbReference type="PROSITE" id="PS51257">
    <property type="entry name" value="PROKAR_LIPOPROTEIN"/>
    <property type="match status" value="1"/>
</dbReference>
<evidence type="ECO:0000313" key="2">
    <source>
        <dbReference type="EMBL" id="PSR71655.1"/>
    </source>
</evidence>
<feature type="region of interest" description="Disordered" evidence="1">
    <location>
        <begin position="84"/>
        <end position="126"/>
    </location>
</feature>
<reference evidence="2 3" key="1">
    <citation type="submission" date="2018-02" db="EMBL/GenBank/DDBJ databases">
        <title>Genome sequence of the basidiomycete white-rot fungus Phlebia centrifuga.</title>
        <authorList>
            <person name="Granchi Z."/>
            <person name="Peng M."/>
            <person name="de Vries R.P."/>
            <person name="Hilden K."/>
            <person name="Makela M.R."/>
            <person name="Grigoriev I."/>
            <person name="Riley R."/>
        </authorList>
    </citation>
    <scope>NUCLEOTIDE SEQUENCE [LARGE SCALE GENOMIC DNA]</scope>
    <source>
        <strain evidence="2 3">FBCC195</strain>
    </source>
</reference>
<dbReference type="AlphaFoldDB" id="A0A2R6NGZ5"/>
<comment type="caution">
    <text evidence="2">The sequence shown here is derived from an EMBL/GenBank/DDBJ whole genome shotgun (WGS) entry which is preliminary data.</text>
</comment>
<dbReference type="EMBL" id="MLYV02001259">
    <property type="protein sequence ID" value="PSR71655.1"/>
    <property type="molecule type" value="Genomic_DNA"/>
</dbReference>
<keyword evidence="3" id="KW-1185">Reference proteome</keyword>
<dbReference type="Proteomes" id="UP000186601">
    <property type="component" value="Unassembled WGS sequence"/>
</dbReference>
<protein>
    <submittedName>
        <fullName evidence="2">Uncharacterized protein</fullName>
    </submittedName>
</protein>
<organism evidence="2 3">
    <name type="scientific">Hermanssonia centrifuga</name>
    <dbReference type="NCBI Taxonomy" id="98765"/>
    <lineage>
        <taxon>Eukaryota</taxon>
        <taxon>Fungi</taxon>
        <taxon>Dikarya</taxon>
        <taxon>Basidiomycota</taxon>
        <taxon>Agaricomycotina</taxon>
        <taxon>Agaricomycetes</taxon>
        <taxon>Polyporales</taxon>
        <taxon>Meruliaceae</taxon>
        <taxon>Hermanssonia</taxon>
    </lineage>
</organism>
<proteinExistence type="predicted"/>
<accession>A0A2R6NGZ5</accession>
<evidence type="ECO:0000256" key="1">
    <source>
        <dbReference type="SAM" id="MobiDB-lite"/>
    </source>
</evidence>
<name>A0A2R6NGZ5_9APHY</name>
<evidence type="ECO:0000313" key="3">
    <source>
        <dbReference type="Proteomes" id="UP000186601"/>
    </source>
</evidence>
<dbReference type="OrthoDB" id="2756573at2759"/>
<gene>
    <name evidence="2" type="ORF">PHLCEN_2v12508</name>
</gene>
<sequence length="126" mass="13466">MRTKFYFSSITPLPTGISIAACSVTSTLSESALTNAPPILMSRFILNLRQVNESANSNDDTLGNFSQFSAPAFRIPASVAGNLGEPLGYDTDPASTEDDSFELDSQPRESNGVDLEDGESPTNQVE</sequence>